<dbReference type="AlphaFoldDB" id="A0AAU9IRD3"/>
<comment type="caution">
    <text evidence="1">The sequence shown here is derived from an EMBL/GenBank/DDBJ whole genome shotgun (WGS) entry which is preliminary data.</text>
</comment>
<keyword evidence="2" id="KW-1185">Reference proteome</keyword>
<dbReference type="Proteomes" id="UP001162131">
    <property type="component" value="Unassembled WGS sequence"/>
</dbReference>
<proteinExistence type="predicted"/>
<protein>
    <submittedName>
        <fullName evidence="1">Uncharacterized protein</fullName>
    </submittedName>
</protein>
<dbReference type="EMBL" id="CAJZBQ010000020">
    <property type="protein sequence ID" value="CAG9318126.1"/>
    <property type="molecule type" value="Genomic_DNA"/>
</dbReference>
<evidence type="ECO:0000313" key="1">
    <source>
        <dbReference type="EMBL" id="CAG9318126.1"/>
    </source>
</evidence>
<name>A0AAU9IRD3_9CILI</name>
<gene>
    <name evidence="1" type="ORF">BSTOLATCC_MIC20609</name>
</gene>
<accession>A0AAU9IRD3</accession>
<reference evidence="1" key="1">
    <citation type="submission" date="2021-09" db="EMBL/GenBank/DDBJ databases">
        <authorList>
            <consortium name="AG Swart"/>
            <person name="Singh M."/>
            <person name="Singh A."/>
            <person name="Seah K."/>
            <person name="Emmerich C."/>
        </authorList>
    </citation>
    <scope>NUCLEOTIDE SEQUENCE</scope>
    <source>
        <strain evidence="1">ATCC30299</strain>
    </source>
</reference>
<evidence type="ECO:0000313" key="2">
    <source>
        <dbReference type="Proteomes" id="UP001162131"/>
    </source>
</evidence>
<sequence length="77" mass="8632">MGGIGGAMSFAEDKSNIMREKWKIKENLKKIKEESAKIGTLLEYKTLSKIANKDSIFADIDVSNPTGQRTMFDSDLF</sequence>
<organism evidence="1 2">
    <name type="scientific">Blepharisma stoltei</name>
    <dbReference type="NCBI Taxonomy" id="1481888"/>
    <lineage>
        <taxon>Eukaryota</taxon>
        <taxon>Sar</taxon>
        <taxon>Alveolata</taxon>
        <taxon>Ciliophora</taxon>
        <taxon>Postciliodesmatophora</taxon>
        <taxon>Heterotrichea</taxon>
        <taxon>Heterotrichida</taxon>
        <taxon>Blepharismidae</taxon>
        <taxon>Blepharisma</taxon>
    </lineage>
</organism>